<dbReference type="SMART" id="SM00354">
    <property type="entry name" value="HTH_LACI"/>
    <property type="match status" value="1"/>
</dbReference>
<keyword evidence="1" id="KW-0805">Transcription regulation</keyword>
<dbReference type="SUPFAM" id="SSF47413">
    <property type="entry name" value="lambda repressor-like DNA-binding domains"/>
    <property type="match status" value="1"/>
</dbReference>
<organism evidence="5 6">
    <name type="scientific">Lancefieldella rimae</name>
    <dbReference type="NCBI Taxonomy" id="1383"/>
    <lineage>
        <taxon>Bacteria</taxon>
        <taxon>Bacillati</taxon>
        <taxon>Actinomycetota</taxon>
        <taxon>Coriobacteriia</taxon>
        <taxon>Coriobacteriales</taxon>
        <taxon>Atopobiaceae</taxon>
        <taxon>Lancefieldella</taxon>
    </lineage>
</organism>
<keyword evidence="3" id="KW-0804">Transcription</keyword>
<dbReference type="Gene3D" id="1.10.260.40">
    <property type="entry name" value="lambda repressor-like DNA-binding domains"/>
    <property type="match status" value="1"/>
</dbReference>
<evidence type="ECO:0000313" key="5">
    <source>
        <dbReference type="EMBL" id="MBF4807591.1"/>
    </source>
</evidence>
<dbReference type="CDD" id="cd01574">
    <property type="entry name" value="PBP1_LacI"/>
    <property type="match status" value="1"/>
</dbReference>
<dbReference type="InterPro" id="IPR010982">
    <property type="entry name" value="Lambda_DNA-bd_dom_sf"/>
</dbReference>
<keyword evidence="2 5" id="KW-0238">DNA-binding</keyword>
<dbReference type="Pfam" id="PF13377">
    <property type="entry name" value="Peripla_BP_3"/>
    <property type="match status" value="1"/>
</dbReference>
<evidence type="ECO:0000313" key="6">
    <source>
        <dbReference type="Proteomes" id="UP000698335"/>
    </source>
</evidence>
<evidence type="ECO:0000256" key="1">
    <source>
        <dbReference type="ARBA" id="ARBA00023015"/>
    </source>
</evidence>
<dbReference type="InterPro" id="IPR028082">
    <property type="entry name" value="Peripla_BP_I"/>
</dbReference>
<feature type="domain" description="HTH lacI-type" evidence="4">
    <location>
        <begin position="12"/>
        <end position="66"/>
    </location>
</feature>
<dbReference type="Gene3D" id="3.40.50.2300">
    <property type="match status" value="2"/>
</dbReference>
<dbReference type="CDD" id="cd01392">
    <property type="entry name" value="HTH_LacI"/>
    <property type="match status" value="1"/>
</dbReference>
<name>A0A930YRY4_9ACTN</name>
<evidence type="ECO:0000259" key="4">
    <source>
        <dbReference type="PROSITE" id="PS50932"/>
    </source>
</evidence>
<dbReference type="PROSITE" id="PS50932">
    <property type="entry name" value="HTH_LACI_2"/>
    <property type="match status" value="1"/>
</dbReference>
<gene>
    <name evidence="5" type="ORF">HXK26_02695</name>
</gene>
<dbReference type="RefSeq" id="WP_311405435.1">
    <property type="nucleotide sequence ID" value="NZ_CAUPIQ010000001.1"/>
</dbReference>
<dbReference type="GO" id="GO:0003700">
    <property type="term" value="F:DNA-binding transcription factor activity"/>
    <property type="evidence" value="ECO:0007669"/>
    <property type="project" value="TreeGrafter"/>
</dbReference>
<dbReference type="Pfam" id="PF00356">
    <property type="entry name" value="LacI"/>
    <property type="match status" value="1"/>
</dbReference>
<dbReference type="Proteomes" id="UP000698335">
    <property type="component" value="Unassembled WGS sequence"/>
</dbReference>
<sequence>MARRSLEKKRPISMADVAREAGVSQQTVSRVANGLSNVNEDTRVRVQAAMAKLGFRPNFAGRSLRSGQYNSVGLCLYDVREFGNLATVDGILSAAREHGYAITMIENVDDNLSLKDVSHKITELPVDGMIISMSLMASDFDSFKPQPGMGTVLLSMYEHPCCTTVESDQYGCSWTVVEYLKNAGHRNIRFVAGPSYSIDSNFRQKGWEDALVHFGLPVVQPLAGNWLADSGYEIGCKLSADTEMTAIYSANDQMALGIIAALQDRGIRVPEDVSVVGVDDSLEGYIPHCNLTTIRFDLLKRGRTAFEHALLGRKPGYTPETVRIPGRLIVRDTVRNLH</sequence>
<comment type="caution">
    <text evidence="5">The sequence shown here is derived from an EMBL/GenBank/DDBJ whole genome shotgun (WGS) entry which is preliminary data.</text>
</comment>
<dbReference type="EMBL" id="JABZGW010000078">
    <property type="protein sequence ID" value="MBF4807591.1"/>
    <property type="molecule type" value="Genomic_DNA"/>
</dbReference>
<evidence type="ECO:0000256" key="2">
    <source>
        <dbReference type="ARBA" id="ARBA00023125"/>
    </source>
</evidence>
<dbReference type="GO" id="GO:0000976">
    <property type="term" value="F:transcription cis-regulatory region binding"/>
    <property type="evidence" value="ECO:0007669"/>
    <property type="project" value="TreeGrafter"/>
</dbReference>
<proteinExistence type="predicted"/>
<reference evidence="5" key="1">
    <citation type="submission" date="2020-04" db="EMBL/GenBank/DDBJ databases">
        <title>Deep metagenomics examines the oral microbiome during advanced dental caries in children, revealing novel taxa and co-occurrences with host molecules.</title>
        <authorList>
            <person name="Baker J.L."/>
            <person name="Morton J.T."/>
            <person name="Dinis M."/>
            <person name="Alvarez R."/>
            <person name="Tran N.C."/>
            <person name="Knight R."/>
            <person name="Edlund A."/>
        </authorList>
    </citation>
    <scope>NUCLEOTIDE SEQUENCE</scope>
    <source>
        <strain evidence="5">JCVI_38_bin.5</strain>
    </source>
</reference>
<accession>A0A930YRY4</accession>
<dbReference type="InterPro" id="IPR000843">
    <property type="entry name" value="HTH_LacI"/>
</dbReference>
<dbReference type="PANTHER" id="PTHR30146:SF153">
    <property type="entry name" value="LACTOSE OPERON REPRESSOR"/>
    <property type="match status" value="1"/>
</dbReference>
<dbReference type="PANTHER" id="PTHR30146">
    <property type="entry name" value="LACI-RELATED TRANSCRIPTIONAL REPRESSOR"/>
    <property type="match status" value="1"/>
</dbReference>
<evidence type="ECO:0000256" key="3">
    <source>
        <dbReference type="ARBA" id="ARBA00023163"/>
    </source>
</evidence>
<protein>
    <submittedName>
        <fullName evidence="5">LacI family DNA-binding transcriptional regulator</fullName>
    </submittedName>
</protein>
<dbReference type="AlphaFoldDB" id="A0A930YRY4"/>
<dbReference type="SUPFAM" id="SSF53822">
    <property type="entry name" value="Periplasmic binding protein-like I"/>
    <property type="match status" value="1"/>
</dbReference>
<dbReference type="InterPro" id="IPR046335">
    <property type="entry name" value="LacI/GalR-like_sensor"/>
</dbReference>